<evidence type="ECO:0000313" key="2">
    <source>
        <dbReference type="EMBL" id="KAK1622086.1"/>
    </source>
</evidence>
<evidence type="ECO:0000256" key="1">
    <source>
        <dbReference type="SAM" id="MobiDB-lite"/>
    </source>
</evidence>
<organism evidence="2 3">
    <name type="scientific">Colletotrichum phormii</name>
    <dbReference type="NCBI Taxonomy" id="359342"/>
    <lineage>
        <taxon>Eukaryota</taxon>
        <taxon>Fungi</taxon>
        <taxon>Dikarya</taxon>
        <taxon>Ascomycota</taxon>
        <taxon>Pezizomycotina</taxon>
        <taxon>Sordariomycetes</taxon>
        <taxon>Hypocreomycetidae</taxon>
        <taxon>Glomerellales</taxon>
        <taxon>Glomerellaceae</taxon>
        <taxon>Colletotrichum</taxon>
        <taxon>Colletotrichum acutatum species complex</taxon>
    </lineage>
</organism>
<name>A0AAI9ZEN5_9PEZI</name>
<dbReference type="GeneID" id="85466815"/>
<gene>
    <name evidence="2" type="ORF">BDP81DRAFT_156155</name>
</gene>
<dbReference type="RefSeq" id="XP_060438081.1">
    <property type="nucleotide sequence ID" value="XM_060581953.1"/>
</dbReference>
<feature type="compositionally biased region" description="Polar residues" evidence="1">
    <location>
        <begin position="82"/>
        <end position="91"/>
    </location>
</feature>
<proteinExistence type="predicted"/>
<comment type="caution">
    <text evidence="2">The sequence shown here is derived from an EMBL/GenBank/DDBJ whole genome shotgun (WGS) entry which is preliminary data.</text>
</comment>
<feature type="compositionally biased region" description="Basic and acidic residues" evidence="1">
    <location>
        <begin position="92"/>
        <end position="108"/>
    </location>
</feature>
<protein>
    <submittedName>
        <fullName evidence="2">Uncharacterized protein</fullName>
    </submittedName>
</protein>
<keyword evidence="3" id="KW-1185">Reference proteome</keyword>
<dbReference type="AlphaFoldDB" id="A0AAI9ZEN5"/>
<dbReference type="Proteomes" id="UP001243989">
    <property type="component" value="Unassembled WGS sequence"/>
</dbReference>
<dbReference type="EMBL" id="JAHMHQ010000039">
    <property type="protein sequence ID" value="KAK1622086.1"/>
    <property type="molecule type" value="Genomic_DNA"/>
</dbReference>
<feature type="region of interest" description="Disordered" evidence="1">
    <location>
        <begin position="70"/>
        <end position="116"/>
    </location>
</feature>
<accession>A0AAI9ZEN5</accession>
<sequence length="182" mass="20620">MQTNTQLAKHVTSAFLRLSLDCSGCGPPRSRRSFYLFVSCPSRLLYSWNASSNHRIRAFGSLTCRPTPSPLFEPNSPAHPVTDSSLHSPSNRPRERGAWGETETERQSRPLARCPAAHLPPALRTTDLPLSRLMQVSFEHLSGWTGSSIALPRLLFPLLTSSRRRTVLYLTVRRRWWPRKDA</sequence>
<evidence type="ECO:0000313" key="3">
    <source>
        <dbReference type="Proteomes" id="UP001243989"/>
    </source>
</evidence>
<reference evidence="2" key="1">
    <citation type="submission" date="2021-06" db="EMBL/GenBank/DDBJ databases">
        <title>Comparative genomics, transcriptomics and evolutionary studies reveal genomic signatures of adaptation to plant cell wall in hemibiotrophic fungi.</title>
        <authorList>
            <consortium name="DOE Joint Genome Institute"/>
            <person name="Baroncelli R."/>
            <person name="Diaz J.F."/>
            <person name="Benocci T."/>
            <person name="Peng M."/>
            <person name="Battaglia E."/>
            <person name="Haridas S."/>
            <person name="Andreopoulos W."/>
            <person name="Labutti K."/>
            <person name="Pangilinan J."/>
            <person name="Floch G.L."/>
            <person name="Makela M.R."/>
            <person name="Henrissat B."/>
            <person name="Grigoriev I.V."/>
            <person name="Crouch J.A."/>
            <person name="De Vries R.P."/>
            <person name="Sukno S.A."/>
            <person name="Thon M.R."/>
        </authorList>
    </citation>
    <scope>NUCLEOTIDE SEQUENCE</scope>
    <source>
        <strain evidence="2">CBS 102054</strain>
    </source>
</reference>